<protein>
    <submittedName>
        <fullName evidence="7">ABC transporter permease</fullName>
    </submittedName>
</protein>
<gene>
    <name evidence="7" type="ORF">ACFPT7_15860</name>
</gene>
<evidence type="ECO:0000256" key="1">
    <source>
        <dbReference type="ARBA" id="ARBA00004141"/>
    </source>
</evidence>
<evidence type="ECO:0000313" key="8">
    <source>
        <dbReference type="Proteomes" id="UP001596091"/>
    </source>
</evidence>
<keyword evidence="2 5" id="KW-0812">Transmembrane</keyword>
<evidence type="ECO:0000256" key="3">
    <source>
        <dbReference type="ARBA" id="ARBA00022989"/>
    </source>
</evidence>
<dbReference type="EMBL" id="JBHSPH010000006">
    <property type="protein sequence ID" value="MFC5863784.1"/>
    <property type="molecule type" value="Genomic_DNA"/>
</dbReference>
<evidence type="ECO:0000313" key="7">
    <source>
        <dbReference type="EMBL" id="MFC5863784.1"/>
    </source>
</evidence>
<keyword evidence="8" id="KW-1185">Reference proteome</keyword>
<proteinExistence type="predicted"/>
<evidence type="ECO:0000256" key="4">
    <source>
        <dbReference type="ARBA" id="ARBA00023136"/>
    </source>
</evidence>
<evidence type="ECO:0000256" key="5">
    <source>
        <dbReference type="SAM" id="Phobius"/>
    </source>
</evidence>
<comment type="subcellular location">
    <subcellularLocation>
        <location evidence="1">Membrane</location>
        <topology evidence="1">Multi-pass membrane protein</topology>
    </subcellularLocation>
</comment>
<feature type="transmembrane region" description="Helical" evidence="5">
    <location>
        <begin position="20"/>
        <end position="41"/>
    </location>
</feature>
<dbReference type="Proteomes" id="UP001596091">
    <property type="component" value="Unassembled WGS sequence"/>
</dbReference>
<keyword evidence="3 5" id="KW-1133">Transmembrane helix</keyword>
<feature type="transmembrane region" description="Helical" evidence="5">
    <location>
        <begin position="377"/>
        <end position="396"/>
    </location>
</feature>
<feature type="transmembrane region" description="Helical" evidence="5">
    <location>
        <begin position="197"/>
        <end position="219"/>
    </location>
</feature>
<dbReference type="RefSeq" id="WP_263342440.1">
    <property type="nucleotide sequence ID" value="NZ_JAGSYH010000012.1"/>
</dbReference>
<evidence type="ECO:0000259" key="6">
    <source>
        <dbReference type="Pfam" id="PF12698"/>
    </source>
</evidence>
<feature type="domain" description="ABC-2 type transporter transmembrane" evidence="6">
    <location>
        <begin position="20"/>
        <end position="396"/>
    </location>
</feature>
<accession>A0ABW1EIH6</accession>
<feature type="transmembrane region" description="Helical" evidence="5">
    <location>
        <begin position="322"/>
        <end position="341"/>
    </location>
</feature>
<comment type="caution">
    <text evidence="7">The sequence shown here is derived from an EMBL/GenBank/DDBJ whole genome shotgun (WGS) entry which is preliminary data.</text>
</comment>
<sequence>MHNVLLVARREYLEQIRGRAFRLTTIMVPAVFVLLIAIAYFSSIGLGSHRHLVIASNDANLANAIRTELLTPKSSKRSSESKPPQIDVLAPATETDRLVLQKQVQSKSIDGFLFIQTSSSAAPIATYTSASAADLTTNGRLNDAVDHAVVDQRLAGFGLSGSETSALDKGVKIETYQIRRDGGVVKSNALASFYKGYAMAILLSMTTVMYGLNVARSIIQEKTSRIFEVMLSIVKPSEMLAGKLVGVGAVGLTQILIWVVAAALILTSSLATAYLKGDFEIHFSWVEAIMFPVYFILGYFLYSSLFSGIAATCETEQELQMYTPLAALPVWLSFSVILVIINDPNSFWSVALSLFPPCAPIVMFLRMGSEIPPAWQFAASIILMVISIWAILWVSARLYRIGILMYGKRATLPEILRWLRYS</sequence>
<feature type="transmembrane region" description="Helical" evidence="5">
    <location>
        <begin position="288"/>
        <end position="310"/>
    </location>
</feature>
<keyword evidence="4 5" id="KW-0472">Membrane</keyword>
<reference evidence="8" key="1">
    <citation type="journal article" date="2019" name="Int. J. Syst. Evol. Microbiol.">
        <title>The Global Catalogue of Microorganisms (GCM) 10K type strain sequencing project: providing services to taxonomists for standard genome sequencing and annotation.</title>
        <authorList>
            <consortium name="The Broad Institute Genomics Platform"/>
            <consortium name="The Broad Institute Genome Sequencing Center for Infectious Disease"/>
            <person name="Wu L."/>
            <person name="Ma J."/>
        </authorList>
    </citation>
    <scope>NUCLEOTIDE SEQUENCE [LARGE SCALE GENOMIC DNA]</scope>
    <source>
        <strain evidence="8">JCM 4087</strain>
    </source>
</reference>
<dbReference type="InterPro" id="IPR013525">
    <property type="entry name" value="ABC2_TM"/>
</dbReference>
<dbReference type="Pfam" id="PF12698">
    <property type="entry name" value="ABC2_membrane_3"/>
    <property type="match status" value="1"/>
</dbReference>
<evidence type="ECO:0000256" key="2">
    <source>
        <dbReference type="ARBA" id="ARBA00022692"/>
    </source>
</evidence>
<organism evidence="7 8">
    <name type="scientific">Acidicapsa dinghuensis</name>
    <dbReference type="NCBI Taxonomy" id="2218256"/>
    <lineage>
        <taxon>Bacteria</taxon>
        <taxon>Pseudomonadati</taxon>
        <taxon>Acidobacteriota</taxon>
        <taxon>Terriglobia</taxon>
        <taxon>Terriglobales</taxon>
        <taxon>Acidobacteriaceae</taxon>
        <taxon>Acidicapsa</taxon>
    </lineage>
</organism>
<name>A0ABW1EIH6_9BACT</name>
<feature type="transmembrane region" description="Helical" evidence="5">
    <location>
        <begin position="240"/>
        <end position="268"/>
    </location>
</feature>